<name>A0A916E7P5_9GLOM</name>
<evidence type="ECO:0000313" key="1">
    <source>
        <dbReference type="EMBL" id="CAB5368812.1"/>
    </source>
</evidence>
<proteinExistence type="predicted"/>
<dbReference type="OrthoDB" id="2360701at2759"/>
<dbReference type="EMBL" id="CAGKOT010000025">
    <property type="protein sequence ID" value="CAB5368812.1"/>
    <property type="molecule type" value="Genomic_DNA"/>
</dbReference>
<accession>A0A916E7P5</accession>
<gene>
    <name evidence="1" type="ORF">CHRIB12_LOCUS11960</name>
</gene>
<organism evidence="1 2">
    <name type="scientific">Rhizophagus irregularis</name>
    <dbReference type="NCBI Taxonomy" id="588596"/>
    <lineage>
        <taxon>Eukaryota</taxon>
        <taxon>Fungi</taxon>
        <taxon>Fungi incertae sedis</taxon>
        <taxon>Mucoromycota</taxon>
        <taxon>Glomeromycotina</taxon>
        <taxon>Glomeromycetes</taxon>
        <taxon>Glomerales</taxon>
        <taxon>Glomeraceae</taxon>
        <taxon>Rhizophagus</taxon>
    </lineage>
</organism>
<sequence>MMVLSLFINPPINIMANSAHYKPWKKPWKRKQSSPDIAIYISPNIVLSPDVDIYMRALDAITICEDVYLNKVKATRNIPNSIDWIYYTSHLDDKLPTRKKMPDSSKIVLYATTQPFGKGLRIKPYEAMNGQQCGIHSLNGDMKI</sequence>
<evidence type="ECO:0000313" key="2">
    <source>
        <dbReference type="Proteomes" id="UP000684084"/>
    </source>
</evidence>
<protein>
    <submittedName>
        <fullName evidence="1">Uncharacterized protein</fullName>
    </submittedName>
</protein>
<dbReference type="VEuPathDB" id="FungiDB:RhiirFUN_009838"/>
<reference evidence="1" key="1">
    <citation type="submission" date="2020-05" db="EMBL/GenBank/DDBJ databases">
        <authorList>
            <person name="Rincon C."/>
            <person name="Sanders R I."/>
            <person name="Robbins C."/>
            <person name="Chaturvedi A."/>
        </authorList>
    </citation>
    <scope>NUCLEOTIDE SEQUENCE</scope>
    <source>
        <strain evidence="1">CHB12</strain>
    </source>
</reference>
<dbReference type="AlphaFoldDB" id="A0A916E7P5"/>
<comment type="caution">
    <text evidence="1">The sequence shown here is derived from an EMBL/GenBank/DDBJ whole genome shotgun (WGS) entry which is preliminary data.</text>
</comment>
<dbReference type="Proteomes" id="UP000684084">
    <property type="component" value="Unassembled WGS sequence"/>
</dbReference>